<dbReference type="Pfam" id="PF00565">
    <property type="entry name" value="SNase"/>
    <property type="match status" value="1"/>
</dbReference>
<dbReference type="Gene3D" id="3.40.10.10">
    <property type="entry name" value="DNA Methylphosphotriester Repair Domain"/>
    <property type="match status" value="1"/>
</dbReference>
<evidence type="ECO:0000256" key="1">
    <source>
        <dbReference type="ARBA" id="ARBA00022722"/>
    </source>
</evidence>
<dbReference type="Gene3D" id="2.40.50.90">
    <property type="match status" value="1"/>
</dbReference>
<evidence type="ECO:0000313" key="6">
    <source>
        <dbReference type="Proteomes" id="UP000001052"/>
    </source>
</evidence>
<dbReference type="GO" id="GO:0004519">
    <property type="term" value="F:endonuclease activity"/>
    <property type="evidence" value="ECO:0007669"/>
    <property type="project" value="UniProtKB-KW"/>
</dbReference>
<dbReference type="GO" id="GO:0016787">
    <property type="term" value="F:hydrolase activity"/>
    <property type="evidence" value="ECO:0007669"/>
    <property type="project" value="UniProtKB-KW"/>
</dbReference>
<dbReference type="InterPro" id="IPR035437">
    <property type="entry name" value="SNase_OB-fold_sf"/>
</dbReference>
<dbReference type="eggNOG" id="COG1525">
    <property type="taxonomic scope" value="Bacteria"/>
</dbReference>
<dbReference type="InterPro" id="IPR016071">
    <property type="entry name" value="Staphylococal_nuclease_OB-fold"/>
</dbReference>
<dbReference type="HOGENOM" id="CLU_046484_5_3_7"/>
<dbReference type="SMART" id="SM00318">
    <property type="entry name" value="SNc"/>
    <property type="match status" value="1"/>
</dbReference>
<dbReference type="PANTHER" id="PTHR12302:SF3">
    <property type="entry name" value="SERINE_THREONINE-PROTEIN KINASE 31"/>
    <property type="match status" value="1"/>
</dbReference>
<reference evidence="6" key="1">
    <citation type="submission" date="2009-09" db="EMBL/GenBank/DDBJ databases">
        <title>The complete chromosome of Desulfohalobium retbaense DSM 5692.</title>
        <authorList>
            <consortium name="US DOE Joint Genome Institute (JGI-PGF)"/>
            <person name="Lucas S."/>
            <person name="Copeland A."/>
            <person name="Lapidus A."/>
            <person name="Glavina del Rio T."/>
            <person name="Dalin E."/>
            <person name="Tice H."/>
            <person name="Bruce D."/>
            <person name="Goodwin L."/>
            <person name="Pitluck S."/>
            <person name="Kyrpides N."/>
            <person name="Mavromatis K."/>
            <person name="Ivanova N."/>
            <person name="Mikhailova N."/>
            <person name="Munk A.C."/>
            <person name="Brettin T."/>
            <person name="Detter J.C."/>
            <person name="Han C."/>
            <person name="Tapia R."/>
            <person name="Larimer F."/>
            <person name="Land M."/>
            <person name="Hauser L."/>
            <person name="Markowitz V."/>
            <person name="Cheng J.-F."/>
            <person name="Hugenholtz P."/>
            <person name="Woyke T."/>
            <person name="Wu D."/>
            <person name="Spring S."/>
            <person name="Klenk H.-P."/>
            <person name="Eisen J.A."/>
        </authorList>
    </citation>
    <scope>NUCLEOTIDE SEQUENCE [LARGE SCALE GENOMIC DNA]</scope>
    <source>
        <strain evidence="6">DSM 5692</strain>
    </source>
</reference>
<reference evidence="5 6" key="2">
    <citation type="journal article" date="2010" name="Stand. Genomic Sci.">
        <title>Complete genome sequence of Desulfohalobium retbaense type strain (HR(100)).</title>
        <authorList>
            <person name="Spring S."/>
            <person name="Nolan M."/>
            <person name="Lapidus A."/>
            <person name="Glavina Del Rio T."/>
            <person name="Copeland A."/>
            <person name="Tice H."/>
            <person name="Cheng J.F."/>
            <person name="Lucas S."/>
            <person name="Land M."/>
            <person name="Chen F."/>
            <person name="Bruce D."/>
            <person name="Goodwin L."/>
            <person name="Pitluck S."/>
            <person name="Ivanova N."/>
            <person name="Mavromatis K."/>
            <person name="Mikhailova N."/>
            <person name="Pati A."/>
            <person name="Chen A."/>
            <person name="Palaniappan K."/>
            <person name="Hauser L."/>
            <person name="Chang Y.J."/>
            <person name="Jeffries C.D."/>
            <person name="Munk C."/>
            <person name="Kiss H."/>
            <person name="Chain P."/>
            <person name="Han C."/>
            <person name="Brettin T."/>
            <person name="Detter J.C."/>
            <person name="Schuler E."/>
            <person name="Goker M."/>
            <person name="Rohde M."/>
            <person name="Bristow J."/>
            <person name="Eisen J.A."/>
            <person name="Markowitz V."/>
            <person name="Hugenholtz P."/>
            <person name="Kyrpides N.C."/>
            <person name="Klenk H.P."/>
        </authorList>
    </citation>
    <scope>NUCLEOTIDE SEQUENCE [LARGE SCALE GENOMIC DNA]</scope>
    <source>
        <strain evidence="5 6">DSM 5692</strain>
    </source>
</reference>
<gene>
    <name evidence="5" type="ordered locus">Dret_1889</name>
</gene>
<keyword evidence="3" id="KW-0378">Hydrolase</keyword>
<dbReference type="KEGG" id="drt:Dret_1889"/>
<dbReference type="InterPro" id="IPR035451">
    <property type="entry name" value="Ada-like_dom_sf"/>
</dbReference>
<dbReference type="PROSITE" id="PS50830">
    <property type="entry name" value="TNASE_3"/>
    <property type="match status" value="1"/>
</dbReference>
<evidence type="ECO:0000256" key="3">
    <source>
        <dbReference type="ARBA" id="ARBA00022801"/>
    </source>
</evidence>
<proteinExistence type="predicted"/>
<keyword evidence="2" id="KW-0255">Endonuclease</keyword>
<dbReference type="AlphaFoldDB" id="C8X426"/>
<protein>
    <submittedName>
        <fullName evidence="5">Nuclease (SNase domain protein)</fullName>
    </submittedName>
</protein>
<evidence type="ECO:0000313" key="5">
    <source>
        <dbReference type="EMBL" id="ACV69173.1"/>
    </source>
</evidence>
<accession>C8X426</accession>
<dbReference type="RefSeq" id="WP_015752316.1">
    <property type="nucleotide sequence ID" value="NC_013223.1"/>
</dbReference>
<name>C8X426_DESRD</name>
<evidence type="ECO:0000256" key="2">
    <source>
        <dbReference type="ARBA" id="ARBA00022759"/>
    </source>
</evidence>
<keyword evidence="1" id="KW-0540">Nuclease</keyword>
<dbReference type="Proteomes" id="UP000001052">
    <property type="component" value="Chromosome"/>
</dbReference>
<dbReference type="EMBL" id="CP001734">
    <property type="protein sequence ID" value="ACV69173.1"/>
    <property type="molecule type" value="Genomic_DNA"/>
</dbReference>
<dbReference type="SUPFAM" id="SSF50199">
    <property type="entry name" value="Staphylococcal nuclease"/>
    <property type="match status" value="1"/>
</dbReference>
<sequence>MNFCRFGRMWCRIIAVLVVVMFWSGLVAAVADDHRVAEVRWIPDGDTVILEDDTTIRLQGIDTPETRHDDQPEQYFAQEARKALQMYVEQGMRFVPSQEGKDRYGRVLARGFLSDGRLVNEVLVRDGLAFFYPHPHQDPKFQDRLLRAQQEAMRAGRGFWPRILDMPEADEPYLGNTRSFRFHRLECPFGLKTAQGNRRHFGSLYDAFDAGFAPCRRCTVWPEK</sequence>
<dbReference type="PANTHER" id="PTHR12302">
    <property type="entry name" value="EBNA2 BINDING PROTEIN P100"/>
    <property type="match status" value="1"/>
</dbReference>
<keyword evidence="6" id="KW-1185">Reference proteome</keyword>
<dbReference type="SUPFAM" id="SSF57884">
    <property type="entry name" value="Ada DNA repair protein, N-terminal domain (N-Ada 10)"/>
    <property type="match status" value="1"/>
</dbReference>
<dbReference type="STRING" id="485915.Dret_1889"/>
<evidence type="ECO:0000259" key="4">
    <source>
        <dbReference type="PROSITE" id="PS50830"/>
    </source>
</evidence>
<organism evidence="5 6">
    <name type="scientific">Desulfohalobium retbaense (strain ATCC 49708 / DSM 5692 / JCM 16813 / HR100)</name>
    <dbReference type="NCBI Taxonomy" id="485915"/>
    <lineage>
        <taxon>Bacteria</taxon>
        <taxon>Pseudomonadati</taxon>
        <taxon>Thermodesulfobacteriota</taxon>
        <taxon>Desulfovibrionia</taxon>
        <taxon>Desulfovibrionales</taxon>
        <taxon>Desulfohalobiaceae</taxon>
        <taxon>Desulfohalobium</taxon>
    </lineage>
</organism>
<feature type="domain" description="TNase-like" evidence="4">
    <location>
        <begin position="33"/>
        <end position="162"/>
    </location>
</feature>